<feature type="region of interest" description="Disordered" evidence="1">
    <location>
        <begin position="1"/>
        <end position="39"/>
    </location>
</feature>
<dbReference type="Proteomes" id="UP000030108">
    <property type="component" value="Unassembled WGS sequence"/>
</dbReference>
<name>A0A0A1UJ12_9AGAM</name>
<organism evidence="2 3">
    <name type="scientific">Rhizoctonia solani AG-3 Rhs1AP</name>
    <dbReference type="NCBI Taxonomy" id="1086054"/>
    <lineage>
        <taxon>Eukaryota</taxon>
        <taxon>Fungi</taxon>
        <taxon>Dikarya</taxon>
        <taxon>Basidiomycota</taxon>
        <taxon>Agaricomycotina</taxon>
        <taxon>Agaricomycetes</taxon>
        <taxon>Cantharellales</taxon>
        <taxon>Ceratobasidiaceae</taxon>
        <taxon>Rhizoctonia</taxon>
    </lineage>
</organism>
<dbReference type="EMBL" id="JATN01000321">
    <property type="protein sequence ID" value="EUC59042.1"/>
    <property type="molecule type" value="Genomic_DNA"/>
</dbReference>
<proteinExistence type="predicted"/>
<sequence length="137" mass="15468">MTRRRRISLRAHTKVPQESPAAEAPGAQSEEQNVPQEPSELAQLGETMKDVREIMKDIQDSMRSTQDTTTESKDVLKIISRMLKLIQGQQCSVAAMDKYYHIYKNPVNKEGVSALMIDFTCRNMAYLSYGTGIINTI</sequence>
<evidence type="ECO:0000313" key="2">
    <source>
        <dbReference type="EMBL" id="EUC59042.1"/>
    </source>
</evidence>
<dbReference type="AlphaFoldDB" id="A0A0A1UJ12"/>
<gene>
    <name evidence="2" type="ORF">RSOL_294730</name>
</gene>
<evidence type="ECO:0000256" key="1">
    <source>
        <dbReference type="SAM" id="MobiDB-lite"/>
    </source>
</evidence>
<feature type="compositionally biased region" description="Basic residues" evidence="1">
    <location>
        <begin position="1"/>
        <end position="13"/>
    </location>
</feature>
<protein>
    <submittedName>
        <fullName evidence="2">Uncharacterized protein</fullName>
    </submittedName>
</protein>
<feature type="non-terminal residue" evidence="2">
    <location>
        <position position="137"/>
    </location>
</feature>
<comment type="caution">
    <text evidence="2">The sequence shown here is derived from an EMBL/GenBank/DDBJ whole genome shotgun (WGS) entry which is preliminary data.</text>
</comment>
<evidence type="ECO:0000313" key="3">
    <source>
        <dbReference type="Proteomes" id="UP000030108"/>
    </source>
</evidence>
<accession>A0A0A1UJ12</accession>
<reference evidence="3" key="1">
    <citation type="journal article" date="2014" name="Genome Announc.">
        <title>Draft genome sequence of the plant-pathogenic soil fungus Rhizoctonia solani anastomosis group 3 strain Rhs1AP.</title>
        <authorList>
            <person name="Cubeta M.A."/>
            <person name="Thomas E."/>
            <person name="Dean R.A."/>
            <person name="Jabaji S."/>
            <person name="Neate S.M."/>
            <person name="Tavantzis S."/>
            <person name="Toda T."/>
            <person name="Vilgalys R."/>
            <person name="Bharathan N."/>
            <person name="Fedorova-Abrams N."/>
            <person name="Pakala S.B."/>
            <person name="Pakala S.M."/>
            <person name="Zafar N."/>
            <person name="Joardar V."/>
            <person name="Losada L."/>
            <person name="Nierman W.C."/>
        </authorList>
    </citation>
    <scope>NUCLEOTIDE SEQUENCE [LARGE SCALE GENOMIC DNA]</scope>
    <source>
        <strain evidence="3">AG-3</strain>
    </source>
</reference>